<protein>
    <submittedName>
        <fullName evidence="1">PAAR domain-containing protein</fullName>
    </submittedName>
</protein>
<dbReference type="RefSeq" id="WP_407591995.1">
    <property type="nucleotide sequence ID" value="NZ_JBHDIY010000002.1"/>
</dbReference>
<dbReference type="EMBL" id="JBHDIY010000002">
    <property type="protein sequence ID" value="MFL4470124.1"/>
    <property type="molecule type" value="Genomic_DNA"/>
</dbReference>
<accession>A0ABW8UWV5</accession>
<name>A0ABW8UWV5_9RHOB</name>
<gene>
    <name evidence="1" type="ORF">ACERZ8_09675</name>
</gene>
<dbReference type="Proteomes" id="UP001627408">
    <property type="component" value="Unassembled WGS sequence"/>
</dbReference>
<evidence type="ECO:0000313" key="1">
    <source>
        <dbReference type="EMBL" id="MFL4470124.1"/>
    </source>
</evidence>
<proteinExistence type="predicted"/>
<sequence>MHTCPLINPGPVPHVGGPIVTGAATVIVGKMPAARISDTCVCVGPADSVAKGSSSVLIENKPAARISDTTAHGGVIVSGFPTVLIGDKGGGGSGGSHSAMPGLSRQANALLKAAREQKPFCEQCEENA</sequence>
<dbReference type="Gene3D" id="2.60.200.60">
    <property type="match status" value="2"/>
</dbReference>
<evidence type="ECO:0000313" key="2">
    <source>
        <dbReference type="Proteomes" id="UP001627408"/>
    </source>
</evidence>
<keyword evidence="2" id="KW-1185">Reference proteome</keyword>
<organism evidence="1 2">
    <name type="scientific">Tateyamaria armeniaca</name>
    <dbReference type="NCBI Taxonomy" id="2518930"/>
    <lineage>
        <taxon>Bacteria</taxon>
        <taxon>Pseudomonadati</taxon>
        <taxon>Pseudomonadota</taxon>
        <taxon>Alphaproteobacteria</taxon>
        <taxon>Rhodobacterales</taxon>
        <taxon>Roseobacteraceae</taxon>
        <taxon>Tateyamaria</taxon>
    </lineage>
</organism>
<dbReference type="CDD" id="cd14738">
    <property type="entry name" value="PAAR_2"/>
    <property type="match status" value="1"/>
</dbReference>
<dbReference type="Pfam" id="PF05488">
    <property type="entry name" value="PAAR_motif"/>
    <property type="match status" value="1"/>
</dbReference>
<dbReference type="InterPro" id="IPR008727">
    <property type="entry name" value="PAAR_motif"/>
</dbReference>
<comment type="caution">
    <text evidence="1">The sequence shown here is derived from an EMBL/GenBank/DDBJ whole genome shotgun (WGS) entry which is preliminary data.</text>
</comment>
<reference evidence="1 2" key="1">
    <citation type="submission" date="2024-08" db="EMBL/GenBank/DDBJ databases">
        <title>Tateyamaria sp. nov., isolated from marine algae.</title>
        <authorList>
            <person name="Choi B.J."/>
            <person name="Kim J.M."/>
            <person name="Lee J.K."/>
            <person name="Choi D.G."/>
            <person name="Bayburt H."/>
            <person name="Baek J.H."/>
            <person name="Han D.M."/>
            <person name="Jeon C.O."/>
        </authorList>
    </citation>
    <scope>NUCLEOTIDE SEQUENCE [LARGE SCALE GENOMIC DNA]</scope>
    <source>
        <strain evidence="1 2">KMU-156</strain>
    </source>
</reference>